<dbReference type="RefSeq" id="WP_060699511.1">
    <property type="nucleotide sequence ID" value="NZ_JAGQFH010000027.1"/>
</dbReference>
<evidence type="ECO:0000259" key="1">
    <source>
        <dbReference type="Pfam" id="PF08348"/>
    </source>
</evidence>
<dbReference type="EMBL" id="JAGQFH010000027">
    <property type="protein sequence ID" value="MBR8691112.1"/>
    <property type="molecule type" value="Genomic_DNA"/>
</dbReference>
<reference evidence="3 5" key="1">
    <citation type="submission" date="2015-07" db="EMBL/GenBank/DDBJ databases">
        <title>Bacillus zhangzhouensis sp. nov. and Bacillus nanhaiticus sp. nov.</title>
        <authorList>
            <person name="Liu Y."/>
            <person name="Lai Q."/>
            <person name="Shao Z."/>
        </authorList>
    </citation>
    <scope>NUCLEOTIDE SEQUENCE [LARGE SCALE GENOMIC DNA]</scope>
    <source>
        <strain evidence="3 5">NH7I_1</strain>
    </source>
</reference>
<evidence type="ECO:0000313" key="4">
    <source>
        <dbReference type="EMBL" id="MBR8691112.1"/>
    </source>
</evidence>
<accession>A0ABD4QL45</accession>
<dbReference type="Pfam" id="PF08348">
    <property type="entry name" value="PAS_6"/>
    <property type="match status" value="1"/>
</dbReference>
<dbReference type="InterPro" id="IPR039445">
    <property type="entry name" value="DauR-like_HTH"/>
</dbReference>
<protein>
    <submittedName>
        <fullName evidence="3">DNA-binding protein</fullName>
    </submittedName>
    <submittedName>
        <fullName evidence="4">Transcriptional regulator</fullName>
    </submittedName>
</protein>
<dbReference type="Proteomes" id="UP000676804">
    <property type="component" value="Unassembled WGS sequence"/>
</dbReference>
<dbReference type="GO" id="GO:0003677">
    <property type="term" value="F:DNA binding"/>
    <property type="evidence" value="ECO:0007669"/>
    <property type="project" value="UniProtKB-KW"/>
</dbReference>
<organism evidence="4 6">
    <name type="scientific">Bacillus australimaris</name>
    <dbReference type="NCBI Taxonomy" id="1326968"/>
    <lineage>
        <taxon>Bacteria</taxon>
        <taxon>Bacillati</taxon>
        <taxon>Bacillota</taxon>
        <taxon>Bacilli</taxon>
        <taxon>Bacillales</taxon>
        <taxon>Bacillaceae</taxon>
        <taxon>Bacillus</taxon>
    </lineage>
</organism>
<feature type="domain" description="Transcriptional regulator DauR-like HTH" evidence="2">
    <location>
        <begin position="153"/>
        <end position="211"/>
    </location>
</feature>
<reference evidence="4 6" key="2">
    <citation type="submission" date="2021-04" db="EMBL/GenBank/DDBJ databases">
        <title>Isolation of newly marine bacteria for enzymatic activity.</title>
        <authorList>
            <person name="Hadi W.A.M."/>
            <person name="Nair A.J.J."/>
            <person name="Edwin B.T."/>
        </authorList>
    </citation>
    <scope>NUCLEOTIDE SEQUENCE [LARGE SCALE GENOMIC DNA]</scope>
    <source>
        <strain evidence="4 6">B28A</strain>
    </source>
</reference>
<gene>
    <name evidence="3" type="ORF">AKG37_12575</name>
    <name evidence="4" type="ORF">KCQ59_15080</name>
</gene>
<sequence length="223" mass="25371">MSEVKHQLQHYIPIAKTIAQMFGHSCEVVIHDLTQPQSSVMFTINNHVTGREIGQSFDHLVKQVLLSDEFDEDYLAGYEIKTEDGRTIKASTTLLRDEKDQVIGALCINYDMSAVSHVKKLIGELIPGLSNEMPAKQRNEDKDSMQSVDEIADRLIDQIISHQKGSLKKRQEKIELIRFMDEKGIFLMKGSVDKVAERLGISKVTVYSYLDELKKMKESEETV</sequence>
<name>A0ABD4QL45_9BACI</name>
<evidence type="ECO:0000259" key="2">
    <source>
        <dbReference type="Pfam" id="PF13309"/>
    </source>
</evidence>
<feature type="domain" description="YheO-like" evidence="1">
    <location>
        <begin position="8"/>
        <end position="120"/>
    </location>
</feature>
<evidence type="ECO:0000313" key="3">
    <source>
        <dbReference type="EMBL" id="KPN13172.1"/>
    </source>
</evidence>
<dbReference type="AlphaFoldDB" id="A0ABD4QL45"/>
<dbReference type="EMBL" id="LGYN01000027">
    <property type="protein sequence ID" value="KPN13172.1"/>
    <property type="molecule type" value="Genomic_DNA"/>
</dbReference>
<dbReference type="Proteomes" id="UP000050272">
    <property type="component" value="Unassembled WGS sequence"/>
</dbReference>
<dbReference type="PANTHER" id="PTHR35568:SF1">
    <property type="entry name" value="TRANSCRIPTIONAL REGULATOR DAUR"/>
    <property type="match status" value="1"/>
</dbReference>
<keyword evidence="5" id="KW-1185">Reference proteome</keyword>
<dbReference type="Pfam" id="PF13309">
    <property type="entry name" value="HTH_22"/>
    <property type="match status" value="1"/>
</dbReference>
<dbReference type="InterPro" id="IPR039446">
    <property type="entry name" value="DauR-like"/>
</dbReference>
<comment type="caution">
    <text evidence="4">The sequence shown here is derived from an EMBL/GenBank/DDBJ whole genome shotgun (WGS) entry which is preliminary data.</text>
</comment>
<dbReference type="PANTHER" id="PTHR35568">
    <property type="entry name" value="TRANSCRIPTIONAL REGULATOR DAUR"/>
    <property type="match status" value="1"/>
</dbReference>
<evidence type="ECO:0000313" key="5">
    <source>
        <dbReference type="Proteomes" id="UP000050272"/>
    </source>
</evidence>
<evidence type="ECO:0000313" key="6">
    <source>
        <dbReference type="Proteomes" id="UP000676804"/>
    </source>
</evidence>
<proteinExistence type="predicted"/>
<keyword evidence="3" id="KW-0238">DNA-binding</keyword>
<dbReference type="InterPro" id="IPR013559">
    <property type="entry name" value="YheO"/>
</dbReference>